<keyword evidence="3" id="KW-0653">Protein transport</keyword>
<feature type="compositionally biased region" description="Low complexity" evidence="6">
    <location>
        <begin position="1"/>
        <end position="19"/>
    </location>
</feature>
<comment type="caution">
    <text evidence="8">The sequence shown here is derived from an EMBL/GenBank/DDBJ whole genome shotgun (WGS) entry which is preliminary data.</text>
</comment>
<dbReference type="Gene3D" id="1.10.1000.11">
    <property type="entry name" value="Arf Nucleotide-binding Site Opener,domain 2"/>
    <property type="match status" value="1"/>
</dbReference>
<sequence length="1737" mass="195176">MSDTTTTIEPPSPTVSTPTNNVINNHPDASICTASDSEILVLPLKLACLTGSNNLTVIAVDCIGKLITYNYIINGQAASSTLPTSPNTSTLETIPETTTEHDKTALEDSAAGIPPTGQDNLTDQLIDLALLAAITSNTFKIHQRALLKAVRTTYNIFLLSRDPGNQTIAQGILTQMVHAIFSRIQLRKSSMTVDVDAKSTPDTAELTHSAPVQNISNVNQESDSENLSVSTSEPAKGENDAETKDKQPGVFDERSEDVTEQRRNSIANSNSEKELTKEETASVENPLDPTLDVPESDHISSISDEFTDLDDKELVNIPLDSNTEKLEVLIDERIDTLKETLTAVDSKAISTSLESQADMFKADIPEESPLNEDDNNAESISSAFKDSDTPQSSSKGQTELSKGYDDAGYVSSAIDDIEVRDAYLLFRALCRLSMKPISTEGASDVRSLSMRSKLLSLHLILIIITSHLETFTSSNVGFVTYTEQNQPVYVSLLTSVKQYLCLSLSRNLTSTVGGIFEVSLEIFLKLLQGLRMLLKKEIEVFFKEIFLPILEMRSATFHQKTALLNILQKICNDPQTLVEIYLNYDCDKEALDNIYERLVNVISKITTVRTGPSSTGVPSSNQHSNSIAPSSGVIQPSLTTTSVNNSLSSQLYNQGNESDIKQKALECLVAVLRSLTTWSDKGLGVTEGENTVLEDDKQSRLTRKSEDAYENANSIVEANGHSSPSPVLNGSTPSIRSLALDDPGQFETLKQRKQVLQQGIQMFNWKPKKGFNFLLETHCIENRDPKTIARFFLNTEGINKTTLGEFLGEGSEENVAIMHAFVDDMSFSDMPFVDALRRFLQPFRLPGEAQKIDRFMLKFAERYVIGNSGKFANADTAYVLAYSVILLNTDLHNPQVKHRMSLIDFLKNNAGIDDKADLPDEFLAEIYDDISKNEIRIKDEKGVASNSFSNGPMNIFKDLSPFEVITGKARRELYAHASAELASKTEAIFKGRGSRGISRVQATYYSASHFEHVRPMFELVWMAFLAGVSSPMQEYDDLEIVNLCLEGLKFAVHIASIFDMELERNAFVSTLAKSTYLNNLSEMKVKNVEAIKTLLEIALSEGNNLKESWRDVLACVSQLERFQLISNGADSDTIPDISNARRVPNSQPQLEKRQSSASLHSNKSHRTSTIHTLYAEEAAIETRSQQVVVAVDRIFTGSVRLSGPAVVDFVRALSEISMEEIRSSTNAEHPRTYCLQKLVEICYYNMSRIRMEWSNMWAILGDHFNQVGCHSNNDVAFFALDSLRQLSMKFLEKEELPHFKFQKDFLRPFEFIIEHNENYNIKDMVLRCLQQMIQARGYHIRSGWKTMFGVFSKAAQDENELIVAMAFEIIKSVAKNNFDDIATHGCLQDFVSCLVQFCQNTRFVKTSLHSMEIFKQITQKLIAQQTANDRPDSPVAGRDDGNSFWFPIMLGLYDIVMNCEDLEVRNRALNYMFDSLKQHGTEFRCDFWKSIFHQVIFPIFNDFDSSCEKSRFKNPEDMSVWLSTTLIQAIRNTIDLFTFYFETLKGMTDGVLELLYVCITQENETLARIGNSCLQQLIESNISRLDSQLWDKICSTFVRLFDSSSPQGLFDFRKALSEPEPLPSSPYSTDLPPRTSSLKSTSYSQMEKQKQEFRRITLKCVLRLLLIQTVDELFNSNDQVYQAIDSHHLFIIIDSLERSYWFAQRFNSDLQLRSAIYEAGTTSSFMDPNNISFFFIY</sequence>
<dbReference type="InterPro" id="IPR032691">
    <property type="entry name" value="Mon2/Sec7/BIG1-like_HUS"/>
</dbReference>
<feature type="compositionally biased region" description="Polar residues" evidence="6">
    <location>
        <begin position="377"/>
        <end position="400"/>
    </location>
</feature>
<dbReference type="CDD" id="cd00171">
    <property type="entry name" value="Sec7"/>
    <property type="match status" value="1"/>
</dbReference>
<feature type="compositionally biased region" description="Polar residues" evidence="6">
    <location>
        <begin position="1144"/>
        <end position="1161"/>
    </location>
</feature>
<dbReference type="PROSITE" id="PS50190">
    <property type="entry name" value="SEC7"/>
    <property type="match status" value="1"/>
</dbReference>
<dbReference type="GO" id="GO:0030663">
    <property type="term" value="C:COPI-coated vesicle membrane"/>
    <property type="evidence" value="ECO:0007669"/>
    <property type="project" value="UniProtKB-SubCell"/>
</dbReference>
<dbReference type="FunFam" id="1.10.220.20:FF:000002">
    <property type="entry name" value="Brefeldin A-inhibited guanine nucleotide-exchange protein 1"/>
    <property type="match status" value="1"/>
</dbReference>
<feature type="region of interest" description="Disordered" evidence="6">
    <location>
        <begin position="1133"/>
        <end position="1166"/>
    </location>
</feature>
<dbReference type="STRING" id="1314790.A0A1Y1YCU6"/>
<keyword evidence="9" id="KW-1185">Reference proteome</keyword>
<keyword evidence="2" id="KW-0963">Cytoplasm</keyword>
<proteinExistence type="predicted"/>
<dbReference type="GO" id="GO:0005085">
    <property type="term" value="F:guanyl-nucleotide exchange factor activity"/>
    <property type="evidence" value="ECO:0007669"/>
    <property type="project" value="InterPro"/>
</dbReference>
<evidence type="ECO:0000259" key="7">
    <source>
        <dbReference type="PROSITE" id="PS50190"/>
    </source>
</evidence>
<dbReference type="Proteomes" id="UP000193498">
    <property type="component" value="Unassembled WGS sequence"/>
</dbReference>
<dbReference type="PANTHER" id="PTHR10663:SF375">
    <property type="entry name" value="LD29171P"/>
    <property type="match status" value="1"/>
</dbReference>
<gene>
    <name evidence="8" type="ORF">K493DRAFT_371762</name>
</gene>
<comment type="subcellular location">
    <subcellularLocation>
        <location evidence="5">Cytoplasmic vesicle</location>
        <location evidence="5">COPI-coated vesicle membrane</location>
    </subcellularLocation>
</comment>
<evidence type="ECO:0000256" key="1">
    <source>
        <dbReference type="ARBA" id="ARBA00022448"/>
    </source>
</evidence>
<evidence type="ECO:0000313" key="8">
    <source>
        <dbReference type="EMBL" id="ORX95819.1"/>
    </source>
</evidence>
<name>A0A1Y1YCU6_9FUNG</name>
<evidence type="ECO:0000256" key="6">
    <source>
        <dbReference type="SAM" id="MobiDB-lite"/>
    </source>
</evidence>
<dbReference type="InterPro" id="IPR046455">
    <property type="entry name" value="Sec7/BIG1-like_C"/>
</dbReference>
<feature type="domain" description="SEC7" evidence="7">
    <location>
        <begin position="745"/>
        <end position="933"/>
    </location>
</feature>
<dbReference type="Gene3D" id="1.10.220.20">
    <property type="match status" value="1"/>
</dbReference>
<dbReference type="FunFam" id="1.10.1000.11:FF:000003">
    <property type="entry name" value="Brefeldin A-inhibited guanine nucleotide-exchange protein 1"/>
    <property type="match status" value="1"/>
</dbReference>
<evidence type="ECO:0000256" key="3">
    <source>
        <dbReference type="ARBA" id="ARBA00022927"/>
    </source>
</evidence>
<feature type="compositionally biased region" description="Acidic residues" evidence="6">
    <location>
        <begin position="365"/>
        <end position="376"/>
    </location>
</feature>
<dbReference type="SUPFAM" id="SSF48425">
    <property type="entry name" value="Sec7 domain"/>
    <property type="match status" value="1"/>
</dbReference>
<dbReference type="Pfam" id="PF12783">
    <property type="entry name" value="Sec7-like_HUS"/>
    <property type="match status" value="1"/>
</dbReference>
<dbReference type="GO" id="GO:0032012">
    <property type="term" value="P:regulation of ARF protein signal transduction"/>
    <property type="evidence" value="ECO:0007669"/>
    <property type="project" value="InterPro"/>
</dbReference>
<dbReference type="Pfam" id="PF09324">
    <property type="entry name" value="Sec7-like_HDS"/>
    <property type="match status" value="1"/>
</dbReference>
<dbReference type="InterPro" id="IPR000904">
    <property type="entry name" value="Sec7_dom"/>
</dbReference>
<keyword evidence="4" id="KW-0472">Membrane</keyword>
<dbReference type="SMART" id="SM00222">
    <property type="entry name" value="Sec7"/>
    <property type="match status" value="1"/>
</dbReference>
<feature type="region of interest" description="Disordered" evidence="6">
    <location>
        <begin position="1619"/>
        <end position="1643"/>
    </location>
</feature>
<dbReference type="InterPro" id="IPR016024">
    <property type="entry name" value="ARM-type_fold"/>
</dbReference>
<feature type="region of interest" description="Disordered" evidence="6">
    <location>
        <begin position="609"/>
        <end position="635"/>
    </location>
</feature>
<dbReference type="OrthoDB" id="18431at2759"/>
<dbReference type="GO" id="GO:0015031">
    <property type="term" value="P:protein transport"/>
    <property type="evidence" value="ECO:0007669"/>
    <property type="project" value="UniProtKB-KW"/>
</dbReference>
<dbReference type="SUPFAM" id="SSF48371">
    <property type="entry name" value="ARM repeat"/>
    <property type="match status" value="1"/>
</dbReference>
<dbReference type="InterPro" id="IPR015403">
    <property type="entry name" value="Mon2/Sec7/BIG1-like_HDS"/>
</dbReference>
<reference evidence="8 9" key="1">
    <citation type="submission" date="2016-07" db="EMBL/GenBank/DDBJ databases">
        <title>Pervasive Adenine N6-methylation of Active Genes in Fungi.</title>
        <authorList>
            <consortium name="DOE Joint Genome Institute"/>
            <person name="Mondo S.J."/>
            <person name="Dannebaum R.O."/>
            <person name="Kuo R.C."/>
            <person name="Labutti K."/>
            <person name="Haridas S."/>
            <person name="Kuo A."/>
            <person name="Salamov A."/>
            <person name="Ahrendt S.R."/>
            <person name="Lipzen A."/>
            <person name="Sullivan W."/>
            <person name="Andreopoulos W.B."/>
            <person name="Clum A."/>
            <person name="Lindquist E."/>
            <person name="Daum C."/>
            <person name="Ramamoorthy G.K."/>
            <person name="Gryganskyi A."/>
            <person name="Culley D."/>
            <person name="Magnuson J.K."/>
            <person name="James T.Y."/>
            <person name="O'Malley M.A."/>
            <person name="Stajich J.E."/>
            <person name="Spatafora J.W."/>
            <person name="Visel A."/>
            <person name="Grigoriev I.V."/>
        </authorList>
    </citation>
    <scope>NUCLEOTIDE SEQUENCE [LARGE SCALE GENOMIC DNA]</scope>
    <source>
        <strain evidence="8 9">CBS 931.73</strain>
    </source>
</reference>
<dbReference type="Pfam" id="PF20252">
    <property type="entry name" value="BIG2_C"/>
    <property type="match status" value="1"/>
</dbReference>
<feature type="compositionally biased region" description="Polar residues" evidence="6">
    <location>
        <begin position="1634"/>
        <end position="1643"/>
    </location>
</feature>
<accession>A0A1Y1YCU6</accession>
<protein>
    <submittedName>
        <fullName evidence="8">Sec7-domain-containing protein</fullName>
    </submittedName>
</protein>
<feature type="compositionally biased region" description="Basic and acidic residues" evidence="6">
    <location>
        <begin position="235"/>
        <end position="263"/>
    </location>
</feature>
<dbReference type="Pfam" id="PF16213">
    <property type="entry name" value="DCB"/>
    <property type="match status" value="1"/>
</dbReference>
<organism evidence="8 9">
    <name type="scientific">Basidiobolus meristosporus CBS 931.73</name>
    <dbReference type="NCBI Taxonomy" id="1314790"/>
    <lineage>
        <taxon>Eukaryota</taxon>
        <taxon>Fungi</taxon>
        <taxon>Fungi incertae sedis</taxon>
        <taxon>Zoopagomycota</taxon>
        <taxon>Entomophthoromycotina</taxon>
        <taxon>Basidiobolomycetes</taxon>
        <taxon>Basidiobolales</taxon>
        <taxon>Basidiobolaceae</taxon>
        <taxon>Basidiobolus</taxon>
    </lineage>
</organism>
<dbReference type="InParanoid" id="A0A1Y1YCU6"/>
<dbReference type="InterPro" id="IPR035999">
    <property type="entry name" value="Sec7_dom_sf"/>
</dbReference>
<dbReference type="Pfam" id="PF01369">
    <property type="entry name" value="Sec7"/>
    <property type="match status" value="1"/>
</dbReference>
<keyword evidence="1" id="KW-0813">Transport</keyword>
<dbReference type="InterPro" id="IPR023394">
    <property type="entry name" value="Sec7_C_sf"/>
</dbReference>
<dbReference type="InterPro" id="IPR032629">
    <property type="entry name" value="DCB_dom"/>
</dbReference>
<evidence type="ECO:0000256" key="4">
    <source>
        <dbReference type="ARBA" id="ARBA00023136"/>
    </source>
</evidence>
<evidence type="ECO:0000256" key="2">
    <source>
        <dbReference type="ARBA" id="ARBA00022490"/>
    </source>
</evidence>
<feature type="region of interest" description="Disordered" evidence="6">
    <location>
        <begin position="197"/>
        <end position="297"/>
    </location>
</feature>
<evidence type="ECO:0000256" key="5">
    <source>
        <dbReference type="ARBA" id="ARBA00060451"/>
    </source>
</evidence>
<dbReference type="EMBL" id="MCFE01000167">
    <property type="protein sequence ID" value="ORX95819.1"/>
    <property type="molecule type" value="Genomic_DNA"/>
</dbReference>
<dbReference type="PANTHER" id="PTHR10663">
    <property type="entry name" value="GUANYL-NUCLEOTIDE EXCHANGE FACTOR"/>
    <property type="match status" value="1"/>
</dbReference>
<evidence type="ECO:0000313" key="9">
    <source>
        <dbReference type="Proteomes" id="UP000193498"/>
    </source>
</evidence>
<feature type="region of interest" description="Disordered" evidence="6">
    <location>
        <begin position="365"/>
        <end position="404"/>
    </location>
</feature>
<feature type="region of interest" description="Disordered" evidence="6">
    <location>
        <begin position="1"/>
        <end position="22"/>
    </location>
</feature>
<feature type="compositionally biased region" description="Polar residues" evidence="6">
    <location>
        <begin position="210"/>
        <end position="233"/>
    </location>
</feature>
<feature type="compositionally biased region" description="Basic and acidic residues" evidence="6">
    <location>
        <begin position="271"/>
        <end position="280"/>
    </location>
</feature>
<dbReference type="FunCoup" id="A0A1Y1YCU6">
    <property type="interactions" value="699"/>
</dbReference>